<evidence type="ECO:0000313" key="4">
    <source>
        <dbReference type="Proteomes" id="UP000503640"/>
    </source>
</evidence>
<dbReference type="AlphaFoldDB" id="A0A7I9VLQ1"/>
<dbReference type="InterPro" id="IPR046858">
    <property type="entry name" value="ChrB_N"/>
</dbReference>
<comment type="caution">
    <text evidence="3">The sequence shown here is derived from an EMBL/GenBank/DDBJ whole genome shotgun (WGS) entry which is preliminary data.</text>
</comment>
<dbReference type="Pfam" id="PF09828">
    <property type="entry name" value="ChrB_C"/>
    <property type="match status" value="1"/>
</dbReference>
<proteinExistence type="predicted"/>
<protein>
    <submittedName>
        <fullName evidence="3">ChrB protein</fullName>
    </submittedName>
</protein>
<keyword evidence="4" id="KW-1185">Reference proteome</keyword>
<sequence length="317" mass="34692">MLLIHQIPPVPAYLRVKVGRHLARVGAVAIKNSVYALPHNDETQEDLQWILREIVEGGGDGSLVEARFVDGLTDEELTALFQAAREADYRELAGQARAVAAALPRRDALPRARGGELAGQVARLRQRAVELAAIDFFGAPGREVVEGLLSGMEARMRTVEGVEPAKPALDRAQHQGRTWVTRAGIKVDRMASAWLIRRFIDPRATFKFVPAKGYRPAPGELRFDMFEGAEFTHEGELCTFEVLVRRFGLDDPALRAIAEIVHDIDVKDAKHGREEAPGIGQLVAGIAAAHPEDEARLARGAAVFDDLYAVHGGATRH</sequence>
<feature type="domain" description="ChrB C-terminal" evidence="1">
    <location>
        <begin position="179"/>
        <end position="310"/>
    </location>
</feature>
<accession>A0A7I9VLQ1</accession>
<evidence type="ECO:0000259" key="2">
    <source>
        <dbReference type="Pfam" id="PF20229"/>
    </source>
</evidence>
<organism evidence="3 4">
    <name type="scientific">Anaeromyxobacter diazotrophicus</name>
    <dbReference type="NCBI Taxonomy" id="2590199"/>
    <lineage>
        <taxon>Bacteria</taxon>
        <taxon>Pseudomonadati</taxon>
        <taxon>Myxococcota</taxon>
        <taxon>Myxococcia</taxon>
        <taxon>Myxococcales</taxon>
        <taxon>Cystobacterineae</taxon>
        <taxon>Anaeromyxobacteraceae</taxon>
        <taxon>Anaeromyxobacter</taxon>
    </lineage>
</organism>
<evidence type="ECO:0000259" key="1">
    <source>
        <dbReference type="Pfam" id="PF09828"/>
    </source>
</evidence>
<name>A0A7I9VLQ1_9BACT</name>
<gene>
    <name evidence="3" type="primary">chrB</name>
    <name evidence="3" type="ORF">AMYX_18690</name>
</gene>
<feature type="domain" description="ChrB N-terminal" evidence="2">
    <location>
        <begin position="15"/>
        <end position="155"/>
    </location>
</feature>
<dbReference type="Proteomes" id="UP000503640">
    <property type="component" value="Unassembled WGS sequence"/>
</dbReference>
<reference evidence="4" key="1">
    <citation type="journal article" date="2020" name="Appl. Environ. Microbiol.">
        <title>Diazotrophic Anaeromyxobacter Isolates from Soils.</title>
        <authorList>
            <person name="Masuda Y."/>
            <person name="Yamanaka H."/>
            <person name="Xu Z.X."/>
            <person name="Shiratori Y."/>
            <person name="Aono T."/>
            <person name="Amachi S."/>
            <person name="Senoo K."/>
            <person name="Itoh H."/>
        </authorList>
    </citation>
    <scope>NUCLEOTIDE SEQUENCE [LARGE SCALE GENOMIC DNA]</scope>
    <source>
        <strain evidence="4">R267</strain>
    </source>
</reference>
<dbReference type="EMBL" id="BJTG01000004">
    <property type="protein sequence ID" value="GEJ57128.1"/>
    <property type="molecule type" value="Genomic_DNA"/>
</dbReference>
<dbReference type="Pfam" id="PF20229">
    <property type="entry name" value="ChrB_N"/>
    <property type="match status" value="1"/>
</dbReference>
<dbReference type="InterPro" id="IPR018634">
    <property type="entry name" value="ChrB_C"/>
</dbReference>
<evidence type="ECO:0000313" key="3">
    <source>
        <dbReference type="EMBL" id="GEJ57128.1"/>
    </source>
</evidence>